<dbReference type="PROSITE" id="PS50894">
    <property type="entry name" value="HPT"/>
    <property type="match status" value="1"/>
</dbReference>
<dbReference type="Gene3D" id="1.20.120.160">
    <property type="entry name" value="HPT domain"/>
    <property type="match status" value="1"/>
</dbReference>
<dbReference type="Proteomes" id="UP000317977">
    <property type="component" value="Unassembled WGS sequence"/>
</dbReference>
<keyword evidence="4" id="KW-1185">Reference proteome</keyword>
<feature type="domain" description="HPt" evidence="2">
    <location>
        <begin position="26"/>
        <end position="122"/>
    </location>
</feature>
<name>A0A5C6EGE2_9BACT</name>
<dbReference type="OrthoDB" id="280534at2"/>
<feature type="modified residue" description="Phosphohistidine" evidence="1">
    <location>
        <position position="65"/>
    </location>
</feature>
<dbReference type="InterPro" id="IPR008207">
    <property type="entry name" value="Sig_transdc_His_kin_Hpt_dom"/>
</dbReference>
<organism evidence="3 4">
    <name type="scientific">Rubripirellula reticaptiva</name>
    <dbReference type="NCBI Taxonomy" id="2528013"/>
    <lineage>
        <taxon>Bacteria</taxon>
        <taxon>Pseudomonadati</taxon>
        <taxon>Planctomycetota</taxon>
        <taxon>Planctomycetia</taxon>
        <taxon>Pirellulales</taxon>
        <taxon>Pirellulaceae</taxon>
        <taxon>Rubripirellula</taxon>
    </lineage>
</organism>
<evidence type="ECO:0000313" key="4">
    <source>
        <dbReference type="Proteomes" id="UP000317977"/>
    </source>
</evidence>
<accession>A0A5C6EGE2</accession>
<reference evidence="3 4" key="1">
    <citation type="submission" date="2019-02" db="EMBL/GenBank/DDBJ databases">
        <title>Deep-cultivation of Planctomycetes and their phenomic and genomic characterization uncovers novel biology.</title>
        <authorList>
            <person name="Wiegand S."/>
            <person name="Jogler M."/>
            <person name="Boedeker C."/>
            <person name="Pinto D."/>
            <person name="Vollmers J."/>
            <person name="Rivas-Marin E."/>
            <person name="Kohn T."/>
            <person name="Peeters S.H."/>
            <person name="Heuer A."/>
            <person name="Rast P."/>
            <person name="Oberbeckmann S."/>
            <person name="Bunk B."/>
            <person name="Jeske O."/>
            <person name="Meyerdierks A."/>
            <person name="Storesund J.E."/>
            <person name="Kallscheuer N."/>
            <person name="Luecker S."/>
            <person name="Lage O.M."/>
            <person name="Pohl T."/>
            <person name="Merkel B.J."/>
            <person name="Hornburger P."/>
            <person name="Mueller R.-W."/>
            <person name="Bruemmer F."/>
            <person name="Labrenz M."/>
            <person name="Spormann A.M."/>
            <person name="Op Den Camp H."/>
            <person name="Overmann J."/>
            <person name="Amann R."/>
            <person name="Jetten M.S.M."/>
            <person name="Mascher T."/>
            <person name="Medema M.H."/>
            <person name="Devos D.P."/>
            <person name="Kaster A.-K."/>
            <person name="Ovreas L."/>
            <person name="Rohde M."/>
            <person name="Galperin M.Y."/>
            <person name="Jogler C."/>
        </authorList>
    </citation>
    <scope>NUCLEOTIDE SEQUENCE [LARGE SCALE GENOMIC DNA]</scope>
    <source>
        <strain evidence="3 4">Poly59</strain>
    </source>
</reference>
<protein>
    <submittedName>
        <fullName evidence="3">Hpt domain protein</fullName>
    </submittedName>
</protein>
<gene>
    <name evidence="3" type="ORF">Poly59_58040</name>
</gene>
<keyword evidence="1" id="KW-0597">Phosphoprotein</keyword>
<dbReference type="Pfam" id="PF01627">
    <property type="entry name" value="Hpt"/>
    <property type="match status" value="1"/>
</dbReference>
<dbReference type="GO" id="GO:0000160">
    <property type="term" value="P:phosphorelay signal transduction system"/>
    <property type="evidence" value="ECO:0007669"/>
    <property type="project" value="InterPro"/>
</dbReference>
<comment type="caution">
    <text evidence="3">The sequence shown here is derived from an EMBL/GenBank/DDBJ whole genome shotgun (WGS) entry which is preliminary data.</text>
</comment>
<dbReference type="EMBL" id="SJPX01000006">
    <property type="protein sequence ID" value="TWU46831.1"/>
    <property type="molecule type" value="Genomic_DNA"/>
</dbReference>
<dbReference type="InterPro" id="IPR036641">
    <property type="entry name" value="HPT_dom_sf"/>
</dbReference>
<dbReference type="SUPFAM" id="SSF47226">
    <property type="entry name" value="Histidine-containing phosphotransfer domain, HPT domain"/>
    <property type="match status" value="1"/>
</dbReference>
<evidence type="ECO:0000256" key="1">
    <source>
        <dbReference type="PROSITE-ProRule" id="PRU00110"/>
    </source>
</evidence>
<dbReference type="GO" id="GO:0004672">
    <property type="term" value="F:protein kinase activity"/>
    <property type="evidence" value="ECO:0007669"/>
    <property type="project" value="UniProtKB-ARBA"/>
</dbReference>
<dbReference type="AlphaFoldDB" id="A0A5C6EGE2"/>
<proteinExistence type="predicted"/>
<evidence type="ECO:0000313" key="3">
    <source>
        <dbReference type="EMBL" id="TWU46831.1"/>
    </source>
</evidence>
<sequence>MEEQSVNKSEELASRFGEAIARLDGDESLLREMAAITAADLPEVIDETDQALQVGDSEQAASGLHKLKGMLSTFETGGVTVEVHEMLEMARRDGVVEAKRSFDRHRSELNDLVAEITAIAAK</sequence>
<evidence type="ECO:0000259" key="2">
    <source>
        <dbReference type="PROSITE" id="PS50894"/>
    </source>
</evidence>